<feature type="transmembrane region" description="Helical" evidence="3">
    <location>
        <begin position="128"/>
        <end position="145"/>
    </location>
</feature>
<keyword evidence="3" id="KW-0472">Membrane</keyword>
<evidence type="ECO:0000313" key="5">
    <source>
        <dbReference type="EMBL" id="MCG4526529.1"/>
    </source>
</evidence>
<evidence type="ECO:0000256" key="1">
    <source>
        <dbReference type="ARBA" id="ARBA00007362"/>
    </source>
</evidence>
<feature type="domain" description="EamA" evidence="4">
    <location>
        <begin position="13"/>
        <end position="142"/>
    </location>
</feature>
<feature type="transmembrane region" description="Helical" evidence="3">
    <location>
        <begin position="94"/>
        <end position="119"/>
    </location>
</feature>
<protein>
    <submittedName>
        <fullName evidence="5">DMT family transporter</fullName>
    </submittedName>
</protein>
<evidence type="ECO:0000259" key="4">
    <source>
        <dbReference type="Pfam" id="PF00892"/>
    </source>
</evidence>
<evidence type="ECO:0000256" key="3">
    <source>
        <dbReference type="SAM" id="Phobius"/>
    </source>
</evidence>
<dbReference type="PANTHER" id="PTHR22911:SF102">
    <property type="entry name" value="MEMBRANE PROTEIN"/>
    <property type="match status" value="1"/>
</dbReference>
<accession>A0ABS9M817</accession>
<dbReference type="RefSeq" id="WP_238073515.1">
    <property type="nucleotide sequence ID" value="NZ_JAKNJB010000007.1"/>
</dbReference>
<name>A0ABS9M817_9FIRM</name>
<feature type="transmembrane region" description="Helical" evidence="3">
    <location>
        <begin position="38"/>
        <end position="58"/>
    </location>
</feature>
<dbReference type="InterPro" id="IPR000620">
    <property type="entry name" value="EamA_dom"/>
</dbReference>
<feature type="transmembrane region" description="Helical" evidence="3">
    <location>
        <begin position="70"/>
        <end position="88"/>
    </location>
</feature>
<feature type="transmembrane region" description="Helical" evidence="3">
    <location>
        <begin position="246"/>
        <end position="265"/>
    </location>
</feature>
<comment type="caution">
    <text evidence="5">The sequence shown here is derived from an EMBL/GenBank/DDBJ whole genome shotgun (WGS) entry which is preliminary data.</text>
</comment>
<dbReference type="SUPFAM" id="SSF103481">
    <property type="entry name" value="Multidrug resistance efflux transporter EmrE"/>
    <property type="match status" value="2"/>
</dbReference>
<organism evidence="5 6">
    <name type="scientific">Intestinimonas massiliensis</name>
    <name type="common">ex Afouda et al. 2020</name>
    <dbReference type="NCBI Taxonomy" id="1673721"/>
    <lineage>
        <taxon>Bacteria</taxon>
        <taxon>Bacillati</taxon>
        <taxon>Bacillota</taxon>
        <taxon>Clostridia</taxon>
        <taxon>Eubacteriales</taxon>
        <taxon>Intestinimonas</taxon>
    </lineage>
</organism>
<dbReference type="Pfam" id="PF00892">
    <property type="entry name" value="EamA"/>
    <property type="match status" value="2"/>
</dbReference>
<gene>
    <name evidence="5" type="ORF">L0P79_05475</name>
</gene>
<keyword evidence="3" id="KW-0812">Transmembrane</keyword>
<dbReference type="EMBL" id="JAKNJB010000007">
    <property type="protein sequence ID" value="MCG4526529.1"/>
    <property type="molecule type" value="Genomic_DNA"/>
</dbReference>
<keyword evidence="6" id="KW-1185">Reference proteome</keyword>
<evidence type="ECO:0000313" key="6">
    <source>
        <dbReference type="Proteomes" id="UP001200313"/>
    </source>
</evidence>
<feature type="compositionally biased region" description="Basic and acidic residues" evidence="2">
    <location>
        <begin position="300"/>
        <end position="310"/>
    </location>
</feature>
<evidence type="ECO:0000256" key="2">
    <source>
        <dbReference type="SAM" id="MobiDB-lite"/>
    </source>
</evidence>
<reference evidence="5 6" key="1">
    <citation type="submission" date="2022-01" db="EMBL/GenBank/DDBJ databases">
        <title>Collection of gut derived symbiotic bacterial strains cultured from healthy donors.</title>
        <authorList>
            <person name="Lin H."/>
            <person name="Kohout C."/>
            <person name="Waligurski E."/>
            <person name="Pamer E.G."/>
        </authorList>
    </citation>
    <scope>NUCLEOTIDE SEQUENCE [LARGE SCALE GENOMIC DNA]</scope>
    <source>
        <strain evidence="5 6">DFI.3.7</strain>
    </source>
</reference>
<feature type="domain" description="EamA" evidence="4">
    <location>
        <begin position="154"/>
        <end position="287"/>
    </location>
</feature>
<feature type="transmembrane region" description="Helical" evidence="3">
    <location>
        <begin position="157"/>
        <end position="173"/>
    </location>
</feature>
<dbReference type="Proteomes" id="UP001200313">
    <property type="component" value="Unassembled WGS sequence"/>
</dbReference>
<dbReference type="Gene3D" id="1.10.3730.20">
    <property type="match status" value="1"/>
</dbReference>
<keyword evidence="3" id="KW-1133">Transmembrane helix</keyword>
<feature type="transmembrane region" description="Helical" evidence="3">
    <location>
        <begin position="185"/>
        <end position="202"/>
    </location>
</feature>
<dbReference type="InterPro" id="IPR037185">
    <property type="entry name" value="EmrE-like"/>
</dbReference>
<feature type="region of interest" description="Disordered" evidence="2">
    <location>
        <begin position="289"/>
        <end position="310"/>
    </location>
</feature>
<sequence>MNPKSSNTRMSQFTLAVAMVIFGTVPLVRHYITLSSPIVAFFRGLMGTLLLLVVMLVTHHRFDREAVRANLCRILLSGVLLGFNWIALFESFRFTTVSVATLCDNFAPIFVVLIAPLIFKEKLTKDKIICVVVAAIGILFVSGFLGEVEIGSPKGVFLSLCSAVLYGTIIILNKTIVGVPAYDKTVLQLGACAIALFPYILLTEELSAIQLNGFGLAMLITAGVVHTGIAYALYFGSMDGMKAQTIALMSYIGPSVSLLVSTLLLKEPMTWLQGVGAVLILGAAFFSGRDSSQPSGEPGGKNEVRSKCKL</sequence>
<dbReference type="PANTHER" id="PTHR22911">
    <property type="entry name" value="ACYL-MALONYL CONDENSING ENZYME-RELATED"/>
    <property type="match status" value="1"/>
</dbReference>
<proteinExistence type="inferred from homology"/>
<feature type="transmembrane region" description="Helical" evidence="3">
    <location>
        <begin position="12"/>
        <end position="32"/>
    </location>
</feature>
<feature type="transmembrane region" description="Helical" evidence="3">
    <location>
        <begin position="214"/>
        <end position="234"/>
    </location>
</feature>
<comment type="similarity">
    <text evidence="1">Belongs to the EamA transporter family.</text>
</comment>
<feature type="transmembrane region" description="Helical" evidence="3">
    <location>
        <begin position="271"/>
        <end position="288"/>
    </location>
</feature>